<gene>
    <name evidence="3" type="ORF">TBC1_111783</name>
</gene>
<name>A0A0S7BYI3_9BACT</name>
<protein>
    <submittedName>
        <fullName evidence="3">Outer membrane protein beta-barrel domain</fullName>
    </submittedName>
</protein>
<dbReference type="Proteomes" id="UP000053091">
    <property type="component" value="Unassembled WGS sequence"/>
</dbReference>
<evidence type="ECO:0000313" key="4">
    <source>
        <dbReference type="Proteomes" id="UP000053091"/>
    </source>
</evidence>
<dbReference type="Pfam" id="PF19573">
    <property type="entry name" value="DUF6089"/>
    <property type="match status" value="1"/>
</dbReference>
<accession>A0A0S7BYI3</accession>
<evidence type="ECO:0000313" key="3">
    <source>
        <dbReference type="EMBL" id="GAP43627.1"/>
    </source>
</evidence>
<evidence type="ECO:0000256" key="1">
    <source>
        <dbReference type="SAM" id="SignalP"/>
    </source>
</evidence>
<evidence type="ECO:0000259" key="2">
    <source>
        <dbReference type="Pfam" id="PF19573"/>
    </source>
</evidence>
<dbReference type="EMBL" id="DF968182">
    <property type="protein sequence ID" value="GAP43627.1"/>
    <property type="molecule type" value="Genomic_DNA"/>
</dbReference>
<dbReference type="InterPro" id="IPR011250">
    <property type="entry name" value="OMP/PagP_B-barrel"/>
</dbReference>
<keyword evidence="1" id="KW-0732">Signal</keyword>
<dbReference type="InterPro" id="IPR045743">
    <property type="entry name" value="DUF6089"/>
</dbReference>
<feature type="signal peptide" evidence="1">
    <location>
        <begin position="1"/>
        <end position="21"/>
    </location>
</feature>
<organism evidence="3">
    <name type="scientific">Lentimicrobium saccharophilum</name>
    <dbReference type="NCBI Taxonomy" id="1678841"/>
    <lineage>
        <taxon>Bacteria</taxon>
        <taxon>Pseudomonadati</taxon>
        <taxon>Bacteroidota</taxon>
        <taxon>Bacteroidia</taxon>
        <taxon>Bacteroidales</taxon>
        <taxon>Lentimicrobiaceae</taxon>
        <taxon>Lentimicrobium</taxon>
    </lineage>
</organism>
<feature type="chain" id="PRO_5006633356" evidence="1">
    <location>
        <begin position="22"/>
        <end position="273"/>
    </location>
</feature>
<feature type="domain" description="DUF6089" evidence="2">
    <location>
        <begin position="7"/>
        <end position="204"/>
    </location>
</feature>
<reference evidence="3" key="1">
    <citation type="journal article" date="2015" name="Genome Announc.">
        <title>Draft Genome Sequence of Bacteroidales Strain TBC1, a Novel Isolate from a Methanogenic Wastewater Treatment System.</title>
        <authorList>
            <person name="Tourlousse D.M."/>
            <person name="Matsuura N."/>
            <person name="Sun L."/>
            <person name="Toyonaga M."/>
            <person name="Kuroda K."/>
            <person name="Ohashi A."/>
            <person name="Cruz R."/>
            <person name="Yamaguchi T."/>
            <person name="Sekiguchi Y."/>
        </authorList>
    </citation>
    <scope>NUCLEOTIDE SEQUENCE [LARGE SCALE GENOMIC DNA]</scope>
    <source>
        <strain evidence="3">TBC1</strain>
    </source>
</reference>
<dbReference type="AlphaFoldDB" id="A0A0S7BYI3"/>
<proteinExistence type="predicted"/>
<dbReference type="STRING" id="1678841.TBC1_111783"/>
<sequence>MNMKKRILLLSFLFTTMLAGAQSYGEIGLFGGGSYYLGDLNPGSQFLLTKPAAGAFIRHNFNERTAIRGSFTYGTLHGDDAISKVNTNRNLNFTSHISDISATFEFNFYEYFIGSLRHFVTPYMYGGASVFFFNPKATYNGVTYELQGLSTEGQGSSAFPERKAYKRTGFSIPFGIGVKYSINSFIGMSLDWRMHKTFTDYIDDVSTTYYLDLQGMTPGEAEPFEIASDPGLNHNSGMQRGDSKYNDWYSFVGISISLRLNYLERERCLNVFY</sequence>
<keyword evidence="4" id="KW-1185">Reference proteome</keyword>
<dbReference type="SUPFAM" id="SSF56925">
    <property type="entry name" value="OMPA-like"/>
    <property type="match status" value="1"/>
</dbReference>